<dbReference type="AlphaFoldDB" id="A0A2N4U1C6"/>
<dbReference type="Proteomes" id="UP000234190">
    <property type="component" value="Unassembled WGS sequence"/>
</dbReference>
<dbReference type="InterPro" id="IPR050882">
    <property type="entry name" value="Prepilin_peptidase/N-MTase"/>
</dbReference>
<dbReference type="PRINTS" id="PR00864">
    <property type="entry name" value="PREPILNPTASE"/>
</dbReference>
<dbReference type="InterPro" id="IPR000045">
    <property type="entry name" value="Prepilin_IV_endopep_pep"/>
</dbReference>
<dbReference type="InterPro" id="IPR014032">
    <property type="entry name" value="Peptidase_A24A_bac"/>
</dbReference>
<comment type="caution">
    <text evidence="5">The sequence shown here is derived from an EMBL/GenBank/DDBJ whole genome shotgun (WGS) entry which is preliminary data.</text>
</comment>
<name>A0A2N4U1C6_9BURK</name>
<evidence type="ECO:0000256" key="2">
    <source>
        <dbReference type="RuleBase" id="RU003793"/>
    </source>
</evidence>
<dbReference type="PANTHER" id="PTHR30487">
    <property type="entry name" value="TYPE 4 PREPILIN-LIKE PROTEINS LEADER PEPTIDE-PROCESSING ENZYME"/>
    <property type="match status" value="1"/>
</dbReference>
<evidence type="ECO:0000313" key="6">
    <source>
        <dbReference type="Proteomes" id="UP000234190"/>
    </source>
</evidence>
<dbReference type="PANTHER" id="PTHR30487:SF0">
    <property type="entry name" value="PREPILIN LEADER PEPTIDASE_N-METHYLTRANSFERASE-RELATED"/>
    <property type="match status" value="1"/>
</dbReference>
<feature type="transmembrane region" description="Helical" evidence="3">
    <location>
        <begin position="12"/>
        <end position="40"/>
    </location>
</feature>
<dbReference type="RefSeq" id="WP_102074946.1">
    <property type="nucleotide sequence ID" value="NZ_PDNW01000015.1"/>
</dbReference>
<reference evidence="5 6" key="1">
    <citation type="submission" date="2017-10" db="EMBL/GenBank/DDBJ databases">
        <title>Two draft genome sequences of Pusillimonas sp. strains isolated from a nitrate- and radionuclide-contaminated groundwater in Russia.</title>
        <authorList>
            <person name="Grouzdev D.S."/>
            <person name="Tourova T.P."/>
            <person name="Goeva M.A."/>
            <person name="Babich T.L."/>
            <person name="Sokolova D.S."/>
            <person name="Abdullin R."/>
            <person name="Poltaraus A.B."/>
            <person name="Toshchakov S.V."/>
            <person name="Nazina T.N."/>
        </authorList>
    </citation>
    <scope>NUCLEOTIDE SEQUENCE [LARGE SCALE GENOMIC DNA]</scope>
    <source>
        <strain evidence="5 6">JR1/69-3-13</strain>
    </source>
</reference>
<feature type="transmembrane region" description="Helical" evidence="3">
    <location>
        <begin position="219"/>
        <end position="240"/>
    </location>
</feature>
<proteinExistence type="inferred from homology"/>
<evidence type="ECO:0000313" key="5">
    <source>
        <dbReference type="EMBL" id="PLC48815.1"/>
    </source>
</evidence>
<dbReference type="EMBL" id="PDNW01000015">
    <property type="protein sequence ID" value="PLC48815.1"/>
    <property type="molecule type" value="Genomic_DNA"/>
</dbReference>
<evidence type="ECO:0000256" key="1">
    <source>
        <dbReference type="ARBA" id="ARBA00005801"/>
    </source>
</evidence>
<gene>
    <name evidence="5" type="ORF">CR159_15845</name>
</gene>
<feature type="transmembrane region" description="Helical" evidence="3">
    <location>
        <begin position="61"/>
        <end position="83"/>
    </location>
</feature>
<keyword evidence="6" id="KW-1185">Reference proteome</keyword>
<dbReference type="GO" id="GO:0006465">
    <property type="term" value="P:signal peptide processing"/>
    <property type="evidence" value="ECO:0007669"/>
    <property type="project" value="TreeGrafter"/>
</dbReference>
<feature type="transmembrane region" description="Helical" evidence="3">
    <location>
        <begin position="89"/>
        <end position="108"/>
    </location>
</feature>
<feature type="transmembrane region" description="Helical" evidence="3">
    <location>
        <begin position="120"/>
        <end position="138"/>
    </location>
</feature>
<accession>A0A2N4U1C6</accession>
<dbReference type="GO" id="GO:0005886">
    <property type="term" value="C:plasma membrane"/>
    <property type="evidence" value="ECO:0007669"/>
    <property type="project" value="TreeGrafter"/>
</dbReference>
<dbReference type="Pfam" id="PF01478">
    <property type="entry name" value="Peptidase_A24"/>
    <property type="match status" value="1"/>
</dbReference>
<dbReference type="GO" id="GO:0004190">
    <property type="term" value="F:aspartic-type endopeptidase activity"/>
    <property type="evidence" value="ECO:0007669"/>
    <property type="project" value="InterPro"/>
</dbReference>
<evidence type="ECO:0000259" key="4">
    <source>
        <dbReference type="Pfam" id="PF01478"/>
    </source>
</evidence>
<sequence length="242" mass="25100">MQETLYTMATLVPAAVLGGLAGAYCALVADAYVAALMAGGEPDSPCLRRALGRALQPTPQKVVATFQIMSACTVLMASCFAILGLVHGYTLFSLALAVASATLLILALIDAHTRLLPDALTLPLMWAGLALAWGGFGISLGDAVAGAMAGYGFLWSLFWVFKCLSGREGMGYGDFKLLAALGAWLGWRALAMVLLASCVAAVLFAMLRQRSLAPDGAYPFGPFLAASGTAGLLLGSYLIMPI</sequence>
<keyword evidence="3" id="KW-1133">Transmembrane helix</keyword>
<evidence type="ECO:0000256" key="3">
    <source>
        <dbReference type="SAM" id="Phobius"/>
    </source>
</evidence>
<organism evidence="5 6">
    <name type="scientific">Pollutimonas subterranea</name>
    <dbReference type="NCBI Taxonomy" id="2045210"/>
    <lineage>
        <taxon>Bacteria</taxon>
        <taxon>Pseudomonadati</taxon>
        <taxon>Pseudomonadota</taxon>
        <taxon>Betaproteobacteria</taxon>
        <taxon>Burkholderiales</taxon>
        <taxon>Alcaligenaceae</taxon>
        <taxon>Pollutimonas</taxon>
    </lineage>
</organism>
<dbReference type="Gene3D" id="1.20.120.1220">
    <property type="match status" value="1"/>
</dbReference>
<feature type="domain" description="Prepilin type IV endopeptidase peptidase" evidence="4">
    <location>
        <begin position="98"/>
        <end position="205"/>
    </location>
</feature>
<dbReference type="OrthoDB" id="9789291at2"/>
<keyword evidence="3" id="KW-0812">Transmembrane</keyword>
<protein>
    <recommendedName>
        <fullName evidence="4">Prepilin type IV endopeptidase peptidase domain-containing protein</fullName>
    </recommendedName>
</protein>
<feature type="transmembrane region" description="Helical" evidence="3">
    <location>
        <begin position="144"/>
        <end position="164"/>
    </location>
</feature>
<keyword evidence="3" id="KW-0472">Membrane</keyword>
<feature type="transmembrane region" description="Helical" evidence="3">
    <location>
        <begin position="185"/>
        <end position="207"/>
    </location>
</feature>
<comment type="similarity">
    <text evidence="1 2">Belongs to the peptidase A24 family.</text>
</comment>